<evidence type="ECO:0000256" key="10">
    <source>
        <dbReference type="SAM" id="Phobius"/>
    </source>
</evidence>
<gene>
    <name evidence="11" type="ORF">IV74_GL002268</name>
</gene>
<dbReference type="NCBIfam" id="TIGR00739">
    <property type="entry name" value="yajC"/>
    <property type="match status" value="1"/>
</dbReference>
<evidence type="ECO:0000256" key="7">
    <source>
        <dbReference type="ARBA" id="ARBA00022989"/>
    </source>
</evidence>
<keyword evidence="6" id="KW-0653">Protein transport</keyword>
<organism evidence="11 12">
    <name type="scientific">Carnobacterium divergens DSM 20623</name>
    <dbReference type="NCBI Taxonomy" id="1449336"/>
    <lineage>
        <taxon>Bacteria</taxon>
        <taxon>Bacillati</taxon>
        <taxon>Bacillota</taxon>
        <taxon>Bacilli</taxon>
        <taxon>Lactobacillales</taxon>
        <taxon>Carnobacteriaceae</taxon>
        <taxon>Carnobacterium</taxon>
    </lineage>
</organism>
<keyword evidence="7 10" id="KW-1133">Transmembrane helix</keyword>
<keyword evidence="5 10" id="KW-0812">Transmembrane</keyword>
<protein>
    <recommendedName>
        <fullName evidence="13">Preprotein translocase subunit YajC</fullName>
    </recommendedName>
</protein>
<reference evidence="11 12" key="1">
    <citation type="journal article" date="2015" name="Genome Announc.">
        <title>Expanding the biotechnology potential of lactobacilli through comparative genomics of 213 strains and associated genera.</title>
        <authorList>
            <person name="Sun Z."/>
            <person name="Harris H.M."/>
            <person name="McCann A."/>
            <person name="Guo C."/>
            <person name="Argimon S."/>
            <person name="Zhang W."/>
            <person name="Yang X."/>
            <person name="Jeffery I.B."/>
            <person name="Cooney J.C."/>
            <person name="Kagawa T.F."/>
            <person name="Liu W."/>
            <person name="Song Y."/>
            <person name="Salvetti E."/>
            <person name="Wrobel A."/>
            <person name="Rasinkangas P."/>
            <person name="Parkhill J."/>
            <person name="Rea M.C."/>
            <person name="O'Sullivan O."/>
            <person name="Ritari J."/>
            <person name="Douillard F.P."/>
            <person name="Paul Ross R."/>
            <person name="Yang R."/>
            <person name="Briner A.E."/>
            <person name="Felis G.E."/>
            <person name="de Vos W.M."/>
            <person name="Barrangou R."/>
            <person name="Klaenhammer T.R."/>
            <person name="Caufield P.W."/>
            <person name="Cui Y."/>
            <person name="Zhang H."/>
            <person name="O'Toole P.W."/>
        </authorList>
    </citation>
    <scope>NUCLEOTIDE SEQUENCE [LARGE SCALE GENOMIC DNA]</scope>
    <source>
        <strain evidence="11 12">DSM 20623</strain>
    </source>
</reference>
<evidence type="ECO:0000313" key="12">
    <source>
        <dbReference type="Proteomes" id="UP000051658"/>
    </source>
</evidence>
<dbReference type="PANTHER" id="PTHR33909">
    <property type="entry name" value="SEC TRANSLOCON ACCESSORY COMPLEX SUBUNIT YAJC"/>
    <property type="match status" value="1"/>
</dbReference>
<comment type="subcellular location">
    <subcellularLocation>
        <location evidence="1">Cell membrane</location>
        <topology evidence="1">Single-pass membrane protein</topology>
    </subcellularLocation>
</comment>
<evidence type="ECO:0008006" key="13">
    <source>
        <dbReference type="Google" id="ProtNLM"/>
    </source>
</evidence>
<proteinExistence type="inferred from homology"/>
<evidence type="ECO:0000256" key="9">
    <source>
        <dbReference type="ARBA" id="ARBA00023136"/>
    </source>
</evidence>
<dbReference type="PATRIC" id="fig|1449336.4.peg.2306"/>
<keyword evidence="8" id="KW-0811">Translocation</keyword>
<evidence type="ECO:0000256" key="2">
    <source>
        <dbReference type="ARBA" id="ARBA00006742"/>
    </source>
</evidence>
<dbReference type="SMART" id="SM01323">
    <property type="entry name" value="YajC"/>
    <property type="match status" value="1"/>
</dbReference>
<name>A0A0R2HY11_CARDV</name>
<evidence type="ECO:0000256" key="5">
    <source>
        <dbReference type="ARBA" id="ARBA00022692"/>
    </source>
</evidence>
<keyword evidence="4" id="KW-1003">Cell membrane</keyword>
<comment type="similarity">
    <text evidence="2">Belongs to the YajC family.</text>
</comment>
<dbReference type="GO" id="GO:0005886">
    <property type="term" value="C:plasma membrane"/>
    <property type="evidence" value="ECO:0007669"/>
    <property type="project" value="UniProtKB-SubCell"/>
</dbReference>
<dbReference type="PRINTS" id="PR01853">
    <property type="entry name" value="YAJCTRNLCASE"/>
</dbReference>
<evidence type="ECO:0000256" key="3">
    <source>
        <dbReference type="ARBA" id="ARBA00022448"/>
    </source>
</evidence>
<sequence length="138" mass="15205">MSSENSFLGTKRNGVEQMSGIVTFLPLIAIFGLMYFMMIKPQKKAADEKKKMMESLKKGDAIVTIGGLHGIVDEVVEVDRTVVIDCDGVFLTFERGAIARIKETAAATPVEVKEEVLVEEPTVVEEVEVIEETPNETK</sequence>
<dbReference type="AlphaFoldDB" id="A0A0R2HY11"/>
<keyword evidence="3" id="KW-0813">Transport</keyword>
<dbReference type="InterPro" id="IPR003849">
    <property type="entry name" value="Preprotein_translocase_YajC"/>
</dbReference>
<comment type="caution">
    <text evidence="11">The sequence shown here is derived from an EMBL/GenBank/DDBJ whole genome shotgun (WGS) entry which is preliminary data.</text>
</comment>
<evidence type="ECO:0000256" key="8">
    <source>
        <dbReference type="ARBA" id="ARBA00023010"/>
    </source>
</evidence>
<evidence type="ECO:0000256" key="4">
    <source>
        <dbReference type="ARBA" id="ARBA00022475"/>
    </source>
</evidence>
<keyword evidence="12" id="KW-1185">Reference proteome</keyword>
<dbReference type="PANTHER" id="PTHR33909:SF1">
    <property type="entry name" value="SEC TRANSLOCON ACCESSORY COMPLEX SUBUNIT YAJC"/>
    <property type="match status" value="1"/>
</dbReference>
<dbReference type="eggNOG" id="COG1862">
    <property type="taxonomic scope" value="Bacteria"/>
</dbReference>
<evidence type="ECO:0000256" key="6">
    <source>
        <dbReference type="ARBA" id="ARBA00022927"/>
    </source>
</evidence>
<dbReference type="Pfam" id="PF02699">
    <property type="entry name" value="YajC"/>
    <property type="match status" value="1"/>
</dbReference>
<feature type="transmembrane region" description="Helical" evidence="10">
    <location>
        <begin position="20"/>
        <end position="39"/>
    </location>
</feature>
<dbReference type="EMBL" id="JQBS01000035">
    <property type="protein sequence ID" value="KRN54682.1"/>
    <property type="molecule type" value="Genomic_DNA"/>
</dbReference>
<dbReference type="Proteomes" id="UP000051658">
    <property type="component" value="Unassembled WGS sequence"/>
</dbReference>
<keyword evidence="9 10" id="KW-0472">Membrane</keyword>
<evidence type="ECO:0000256" key="1">
    <source>
        <dbReference type="ARBA" id="ARBA00004162"/>
    </source>
</evidence>
<accession>A0A0R2HY11</accession>
<dbReference type="GO" id="GO:0015031">
    <property type="term" value="P:protein transport"/>
    <property type="evidence" value="ECO:0007669"/>
    <property type="project" value="UniProtKB-KW"/>
</dbReference>
<evidence type="ECO:0000313" key="11">
    <source>
        <dbReference type="EMBL" id="KRN54682.1"/>
    </source>
</evidence>